<sequence length="76" mass="8290">MSQIIADLKQLIEPGIGIMLDFSQTATVEPACLKVFEFANTLAAERSASLGYMGESEEIREILEISSFFSTTVNAD</sequence>
<evidence type="ECO:0000313" key="2">
    <source>
        <dbReference type="Proteomes" id="UP000625316"/>
    </source>
</evidence>
<accession>A0A928Z549</accession>
<evidence type="ECO:0000313" key="1">
    <source>
        <dbReference type="EMBL" id="MBE9031682.1"/>
    </source>
</evidence>
<protein>
    <recommendedName>
        <fullName evidence="3">STAS domain-containing protein</fullName>
    </recommendedName>
</protein>
<organism evidence="1 2">
    <name type="scientific">Romeriopsis navalis LEGE 11480</name>
    <dbReference type="NCBI Taxonomy" id="2777977"/>
    <lineage>
        <taxon>Bacteria</taxon>
        <taxon>Bacillati</taxon>
        <taxon>Cyanobacteriota</taxon>
        <taxon>Cyanophyceae</taxon>
        <taxon>Leptolyngbyales</taxon>
        <taxon>Leptolyngbyaceae</taxon>
        <taxon>Romeriopsis</taxon>
        <taxon>Romeriopsis navalis</taxon>
    </lineage>
</organism>
<dbReference type="EMBL" id="JADEXQ010000072">
    <property type="protein sequence ID" value="MBE9031682.1"/>
    <property type="molecule type" value="Genomic_DNA"/>
</dbReference>
<keyword evidence="2" id="KW-1185">Reference proteome</keyword>
<dbReference type="RefSeq" id="WP_264326508.1">
    <property type="nucleotide sequence ID" value="NZ_JADEXQ010000072.1"/>
</dbReference>
<gene>
    <name evidence="1" type="ORF">IQ266_18270</name>
</gene>
<name>A0A928Z549_9CYAN</name>
<comment type="caution">
    <text evidence="1">The sequence shown here is derived from an EMBL/GenBank/DDBJ whole genome shotgun (WGS) entry which is preliminary data.</text>
</comment>
<reference evidence="1" key="1">
    <citation type="submission" date="2020-10" db="EMBL/GenBank/DDBJ databases">
        <authorList>
            <person name="Castelo-Branco R."/>
            <person name="Eusebio N."/>
            <person name="Adriana R."/>
            <person name="Vieira A."/>
            <person name="Brugerolle De Fraissinette N."/>
            <person name="Rezende De Castro R."/>
            <person name="Schneider M.P."/>
            <person name="Vasconcelos V."/>
            <person name="Leao P.N."/>
        </authorList>
    </citation>
    <scope>NUCLEOTIDE SEQUENCE</scope>
    <source>
        <strain evidence="1">LEGE 11480</strain>
    </source>
</reference>
<evidence type="ECO:0008006" key="3">
    <source>
        <dbReference type="Google" id="ProtNLM"/>
    </source>
</evidence>
<dbReference type="AlphaFoldDB" id="A0A928Z549"/>
<dbReference type="Proteomes" id="UP000625316">
    <property type="component" value="Unassembled WGS sequence"/>
</dbReference>
<proteinExistence type="predicted"/>